<dbReference type="KEGG" id="aym:YM304_21260"/>
<dbReference type="InterPro" id="IPR000847">
    <property type="entry name" value="LysR_HTH_N"/>
</dbReference>
<dbReference type="PRINTS" id="PR00039">
    <property type="entry name" value="HTHLYSR"/>
</dbReference>
<dbReference type="GO" id="GO:0003677">
    <property type="term" value="F:DNA binding"/>
    <property type="evidence" value="ECO:0007669"/>
    <property type="project" value="UniProtKB-KW"/>
</dbReference>
<dbReference type="PROSITE" id="PS50931">
    <property type="entry name" value="HTH_LYSR"/>
    <property type="match status" value="1"/>
</dbReference>
<dbReference type="OrthoDB" id="3181812at2"/>
<evidence type="ECO:0000313" key="6">
    <source>
        <dbReference type="EMBL" id="BAN02440.1"/>
    </source>
</evidence>
<feature type="domain" description="HTH lysR-type" evidence="5">
    <location>
        <begin position="1"/>
        <end position="56"/>
    </location>
</feature>
<dbReference type="PANTHER" id="PTHR30419">
    <property type="entry name" value="HTH-TYPE TRANSCRIPTIONAL REGULATOR YBHD"/>
    <property type="match status" value="1"/>
</dbReference>
<dbReference type="EMBL" id="AP012057">
    <property type="protein sequence ID" value="BAN02440.1"/>
    <property type="molecule type" value="Genomic_DNA"/>
</dbReference>
<keyword evidence="7" id="KW-1185">Reference proteome</keyword>
<proteinExistence type="inferred from homology"/>
<accession>A0A6C7E7N2</accession>
<organism evidence="6 7">
    <name type="scientific">Ilumatobacter coccineus (strain NBRC 103263 / KCTC 29153 / YM16-304)</name>
    <dbReference type="NCBI Taxonomy" id="1313172"/>
    <lineage>
        <taxon>Bacteria</taxon>
        <taxon>Bacillati</taxon>
        <taxon>Actinomycetota</taxon>
        <taxon>Acidimicrobiia</taxon>
        <taxon>Acidimicrobiales</taxon>
        <taxon>Ilumatobacteraceae</taxon>
        <taxon>Ilumatobacter</taxon>
    </lineage>
</organism>
<keyword evidence="4" id="KW-0804">Transcription</keyword>
<dbReference type="SUPFAM" id="SSF46785">
    <property type="entry name" value="Winged helix' DNA-binding domain"/>
    <property type="match status" value="1"/>
</dbReference>
<evidence type="ECO:0000259" key="5">
    <source>
        <dbReference type="PROSITE" id="PS50931"/>
    </source>
</evidence>
<reference evidence="6 7" key="1">
    <citation type="journal article" date="2013" name="Int. J. Syst. Evol. Microbiol.">
        <title>Ilumatobacter nonamiense sp. nov. and Ilumatobacter coccineum sp. nov., isolated from seashore sand.</title>
        <authorList>
            <person name="Matsumoto A."/>
            <person name="Kasai H."/>
            <person name="Matsuo Y."/>
            <person name="Shizuri Y."/>
            <person name="Ichikawa N."/>
            <person name="Fujita N."/>
            <person name="Omura S."/>
            <person name="Takahashi Y."/>
        </authorList>
    </citation>
    <scope>NUCLEOTIDE SEQUENCE [LARGE SCALE GENOMIC DNA]</scope>
    <source>
        <strain evidence="7">NBRC 103263 / KCTC 29153 / YM16-304</strain>
    </source>
</reference>
<evidence type="ECO:0000256" key="3">
    <source>
        <dbReference type="ARBA" id="ARBA00023125"/>
    </source>
</evidence>
<evidence type="ECO:0000256" key="4">
    <source>
        <dbReference type="ARBA" id="ARBA00023163"/>
    </source>
</evidence>
<gene>
    <name evidence="6" type="ORF">YM304_21260</name>
</gene>
<dbReference type="CDD" id="cd05466">
    <property type="entry name" value="PBP2_LTTR_substrate"/>
    <property type="match status" value="1"/>
</dbReference>
<dbReference type="Pfam" id="PF00126">
    <property type="entry name" value="HTH_1"/>
    <property type="match status" value="1"/>
</dbReference>
<dbReference type="InterPro" id="IPR005119">
    <property type="entry name" value="LysR_subst-bd"/>
</dbReference>
<protein>
    <submittedName>
        <fullName evidence="6">Putative LysR family transcriptional regulator</fullName>
    </submittedName>
</protein>
<dbReference type="InterPro" id="IPR036390">
    <property type="entry name" value="WH_DNA-bd_sf"/>
</dbReference>
<dbReference type="Gene3D" id="3.40.190.290">
    <property type="match status" value="1"/>
</dbReference>
<dbReference type="GO" id="GO:0005829">
    <property type="term" value="C:cytosol"/>
    <property type="evidence" value="ECO:0007669"/>
    <property type="project" value="TreeGrafter"/>
</dbReference>
<dbReference type="Pfam" id="PF03466">
    <property type="entry name" value="LysR_substrate"/>
    <property type="match status" value="1"/>
</dbReference>
<sequence>MDVRQLSAIVAIADHGTFSAAARALYTVQSNVSAHVSRLEKELGVSLVDRVHGGLTEDGARVVERARRVLNEIDDIAADMTSRHANVSGQARVGVIGTTARWLMPALLNQLSHDHPNVRTIVQEGSTSSLVPNVVSGELNAAIVHLPIDDPELVVEPLFAEDLILLVADTHLLADRDTVEITELDDMSLLLPPTGSALRRVLERSAAANRIHLRPQAEIDGARLMASLAIDGFGAAIVPATAIPTWLTGSFRRINVPGLPRRVVASVRRRRPSASAPTLATLNTLRSVIEAEGELQPGVHLETAAPLSTRA</sequence>
<dbReference type="AlphaFoldDB" id="A0A6C7E7N2"/>
<dbReference type="InterPro" id="IPR050950">
    <property type="entry name" value="HTH-type_LysR_regulators"/>
</dbReference>
<dbReference type="Gene3D" id="1.10.10.10">
    <property type="entry name" value="Winged helix-like DNA-binding domain superfamily/Winged helix DNA-binding domain"/>
    <property type="match status" value="1"/>
</dbReference>
<dbReference type="Proteomes" id="UP000011863">
    <property type="component" value="Chromosome"/>
</dbReference>
<evidence type="ECO:0000256" key="1">
    <source>
        <dbReference type="ARBA" id="ARBA00009437"/>
    </source>
</evidence>
<dbReference type="RefSeq" id="WP_015441687.1">
    <property type="nucleotide sequence ID" value="NC_020520.1"/>
</dbReference>
<dbReference type="SUPFAM" id="SSF53850">
    <property type="entry name" value="Periplasmic binding protein-like II"/>
    <property type="match status" value="1"/>
</dbReference>
<evidence type="ECO:0000256" key="2">
    <source>
        <dbReference type="ARBA" id="ARBA00023015"/>
    </source>
</evidence>
<name>A0A6C7E7N2_ILUCY</name>
<comment type="similarity">
    <text evidence="1">Belongs to the LysR transcriptional regulatory family.</text>
</comment>
<dbReference type="InterPro" id="IPR036388">
    <property type="entry name" value="WH-like_DNA-bd_sf"/>
</dbReference>
<keyword evidence="3" id="KW-0238">DNA-binding</keyword>
<dbReference type="GO" id="GO:0003700">
    <property type="term" value="F:DNA-binding transcription factor activity"/>
    <property type="evidence" value="ECO:0007669"/>
    <property type="project" value="InterPro"/>
</dbReference>
<dbReference type="FunFam" id="1.10.10.10:FF:000001">
    <property type="entry name" value="LysR family transcriptional regulator"/>
    <property type="match status" value="1"/>
</dbReference>
<evidence type="ECO:0000313" key="7">
    <source>
        <dbReference type="Proteomes" id="UP000011863"/>
    </source>
</evidence>
<keyword evidence="2" id="KW-0805">Transcription regulation</keyword>